<organism evidence="2 3">
    <name type="scientific">Singulisphaera acidiphila (strain ATCC BAA-1392 / DSM 18658 / VKM B-2454 / MOB10)</name>
    <dbReference type="NCBI Taxonomy" id="886293"/>
    <lineage>
        <taxon>Bacteria</taxon>
        <taxon>Pseudomonadati</taxon>
        <taxon>Planctomycetota</taxon>
        <taxon>Planctomycetia</taxon>
        <taxon>Isosphaerales</taxon>
        <taxon>Isosphaeraceae</taxon>
        <taxon>Singulisphaera</taxon>
    </lineage>
</organism>
<evidence type="ECO:0000313" key="2">
    <source>
        <dbReference type="EMBL" id="AGA30874.1"/>
    </source>
</evidence>
<feature type="region of interest" description="Disordered" evidence="1">
    <location>
        <begin position="54"/>
        <end position="83"/>
    </location>
</feature>
<dbReference type="Proteomes" id="UP000010798">
    <property type="component" value="Chromosome"/>
</dbReference>
<reference evidence="2 3" key="1">
    <citation type="submission" date="2012-02" db="EMBL/GenBank/DDBJ databases">
        <title>Complete sequence of chromosome of Singulisphaera acidiphila DSM 18658.</title>
        <authorList>
            <consortium name="US DOE Joint Genome Institute (JGI-PGF)"/>
            <person name="Lucas S."/>
            <person name="Copeland A."/>
            <person name="Lapidus A."/>
            <person name="Glavina del Rio T."/>
            <person name="Dalin E."/>
            <person name="Tice H."/>
            <person name="Bruce D."/>
            <person name="Goodwin L."/>
            <person name="Pitluck S."/>
            <person name="Peters L."/>
            <person name="Ovchinnikova G."/>
            <person name="Chertkov O."/>
            <person name="Kyrpides N."/>
            <person name="Mavromatis K."/>
            <person name="Ivanova N."/>
            <person name="Brettin T."/>
            <person name="Detter J.C."/>
            <person name="Han C."/>
            <person name="Larimer F."/>
            <person name="Land M."/>
            <person name="Hauser L."/>
            <person name="Markowitz V."/>
            <person name="Cheng J.-F."/>
            <person name="Hugenholtz P."/>
            <person name="Woyke T."/>
            <person name="Wu D."/>
            <person name="Tindall B."/>
            <person name="Pomrenke H."/>
            <person name="Brambilla E."/>
            <person name="Klenk H.-P."/>
            <person name="Eisen J.A."/>
        </authorList>
    </citation>
    <scope>NUCLEOTIDE SEQUENCE [LARGE SCALE GENOMIC DNA]</scope>
    <source>
        <strain evidence="3">ATCC BAA-1392 / DSM 18658 / VKM B-2454 / MOB10</strain>
    </source>
</reference>
<sequence length="193" mass="20704">MFGGLPILSTSSMHNLPPDTLSLRSRVRNAAAVLFFGYGWALVLARALRGPGVADKTLDEPARPRGGQAPEMSRTGGLDRSSGPVVGHPFCQIDGPGFPAEVPGGLPWLLTGQRFAVMYQSNCMSLATRFQMRGNPTLRPHHKGCTLSQAKSDGQTRKRLASASRVLGVIPRLPWRISLIAVMDSPVCSASWA</sequence>
<dbReference type="KEGG" id="saci:Sinac_6810"/>
<evidence type="ECO:0000256" key="1">
    <source>
        <dbReference type="SAM" id="MobiDB-lite"/>
    </source>
</evidence>
<dbReference type="HOGENOM" id="CLU_1407913_0_0_0"/>
<name>L0DNE5_SINAD</name>
<evidence type="ECO:0000313" key="3">
    <source>
        <dbReference type="Proteomes" id="UP000010798"/>
    </source>
</evidence>
<gene>
    <name evidence="2" type="ordered locus">Sinac_6810</name>
</gene>
<keyword evidence="3" id="KW-1185">Reference proteome</keyword>
<protein>
    <submittedName>
        <fullName evidence="2">Uncharacterized protein</fullName>
    </submittedName>
</protein>
<accession>L0DNE5</accession>
<proteinExistence type="predicted"/>
<dbReference type="AlphaFoldDB" id="L0DNE5"/>
<dbReference type="EMBL" id="CP003364">
    <property type="protein sequence ID" value="AGA30874.1"/>
    <property type="molecule type" value="Genomic_DNA"/>
</dbReference>
<feature type="region of interest" description="Disordered" evidence="1">
    <location>
        <begin position="137"/>
        <end position="157"/>
    </location>
</feature>